<dbReference type="GO" id="GO:0005783">
    <property type="term" value="C:endoplasmic reticulum"/>
    <property type="evidence" value="ECO:0007669"/>
    <property type="project" value="TreeGrafter"/>
</dbReference>
<keyword evidence="2 3" id="KW-0443">Lipid metabolism</keyword>
<proteinExistence type="predicted"/>
<evidence type="ECO:0000256" key="3">
    <source>
        <dbReference type="PROSITE-ProRule" id="PRU00555"/>
    </source>
</evidence>
<accession>A0A498LTL3</accession>
<dbReference type="GO" id="GO:0005509">
    <property type="term" value="F:calcium ion binding"/>
    <property type="evidence" value="ECO:0007669"/>
    <property type="project" value="TreeGrafter"/>
</dbReference>
<dbReference type="AlphaFoldDB" id="A0A498LTL3"/>
<dbReference type="Pfam" id="PF01735">
    <property type="entry name" value="PLA2_B"/>
    <property type="match status" value="1"/>
</dbReference>
<dbReference type="GO" id="GO:0005634">
    <property type="term" value="C:nucleus"/>
    <property type="evidence" value="ECO:0007669"/>
    <property type="project" value="TreeGrafter"/>
</dbReference>
<dbReference type="SUPFAM" id="SSF52151">
    <property type="entry name" value="FabD/lysophospholipase-like"/>
    <property type="match status" value="1"/>
</dbReference>
<protein>
    <submittedName>
        <fullName evidence="5">Cytosolic phospholipase A2</fullName>
    </submittedName>
</protein>
<dbReference type="PROSITE" id="PS51210">
    <property type="entry name" value="PLA2C"/>
    <property type="match status" value="1"/>
</dbReference>
<evidence type="ECO:0000259" key="4">
    <source>
        <dbReference type="PROSITE" id="PS51210"/>
    </source>
</evidence>
<reference evidence="5 6" key="1">
    <citation type="submission" date="2018-03" db="EMBL/GenBank/DDBJ databases">
        <title>Draft genome sequence of Rohu Carp (Labeo rohita).</title>
        <authorList>
            <person name="Das P."/>
            <person name="Kushwaha B."/>
            <person name="Joshi C.G."/>
            <person name="Kumar D."/>
            <person name="Nagpure N.S."/>
            <person name="Sahoo L."/>
            <person name="Das S.P."/>
            <person name="Bit A."/>
            <person name="Patnaik S."/>
            <person name="Meher P.K."/>
            <person name="Jayasankar P."/>
            <person name="Koringa P.G."/>
            <person name="Patel N.V."/>
            <person name="Hinsu A.T."/>
            <person name="Kumar R."/>
            <person name="Pandey M."/>
            <person name="Agarwal S."/>
            <person name="Srivastava S."/>
            <person name="Singh M."/>
            <person name="Iquebal M.A."/>
            <person name="Jaiswal S."/>
            <person name="Angadi U.B."/>
            <person name="Kumar N."/>
            <person name="Raza M."/>
            <person name="Shah T.M."/>
            <person name="Rai A."/>
            <person name="Jena J.K."/>
        </authorList>
    </citation>
    <scope>NUCLEOTIDE SEQUENCE [LARGE SCALE GENOMIC DNA]</scope>
    <source>
        <strain evidence="5">DASCIFA01</strain>
        <tissue evidence="5">Testis</tissue>
    </source>
</reference>
<dbReference type="Gene3D" id="3.40.1090.10">
    <property type="entry name" value="Cytosolic phospholipase A2 catalytic domain"/>
    <property type="match status" value="1"/>
</dbReference>
<comment type="caution">
    <text evidence="5">The sequence shown here is derived from an EMBL/GenBank/DDBJ whole genome shotgun (WGS) entry which is preliminary data.</text>
</comment>
<dbReference type="Proteomes" id="UP000290572">
    <property type="component" value="Unassembled WGS sequence"/>
</dbReference>
<keyword evidence="3" id="KW-0442">Lipid degradation</keyword>
<evidence type="ECO:0000313" key="5">
    <source>
        <dbReference type="EMBL" id="RXN08705.1"/>
    </source>
</evidence>
<evidence type="ECO:0000256" key="2">
    <source>
        <dbReference type="ARBA" id="ARBA00023098"/>
    </source>
</evidence>
<dbReference type="PANTHER" id="PTHR10728:SF13">
    <property type="entry name" value="CYTOSOLIC PHOSPHOLIPASE A2"/>
    <property type="match status" value="1"/>
</dbReference>
<keyword evidence="1 3" id="KW-0378">Hydrolase</keyword>
<dbReference type="InterPro" id="IPR002642">
    <property type="entry name" value="LysoPLipase_cat_dom"/>
</dbReference>
<gene>
    <name evidence="5" type="ORF">ROHU_031647</name>
</gene>
<dbReference type="GO" id="GO:0005794">
    <property type="term" value="C:Golgi apparatus"/>
    <property type="evidence" value="ECO:0007669"/>
    <property type="project" value="TreeGrafter"/>
</dbReference>
<evidence type="ECO:0000313" key="6">
    <source>
        <dbReference type="Proteomes" id="UP000290572"/>
    </source>
</evidence>
<dbReference type="GO" id="GO:0005829">
    <property type="term" value="C:cytosol"/>
    <property type="evidence" value="ECO:0007669"/>
    <property type="project" value="TreeGrafter"/>
</dbReference>
<dbReference type="PANTHER" id="PTHR10728">
    <property type="entry name" value="CYTOSOLIC PHOSPHOLIPASE A2"/>
    <property type="match status" value="1"/>
</dbReference>
<dbReference type="GO" id="GO:0046475">
    <property type="term" value="P:glycerophospholipid catabolic process"/>
    <property type="evidence" value="ECO:0007669"/>
    <property type="project" value="TreeGrafter"/>
</dbReference>
<evidence type="ECO:0000256" key="1">
    <source>
        <dbReference type="ARBA" id="ARBA00022801"/>
    </source>
</evidence>
<dbReference type="STRING" id="84645.A0A498LTL3"/>
<dbReference type="EMBL" id="QBIY01013300">
    <property type="protein sequence ID" value="RXN08705.1"/>
    <property type="molecule type" value="Genomic_DNA"/>
</dbReference>
<keyword evidence="6" id="KW-1185">Reference proteome</keyword>
<dbReference type="GO" id="GO:0047498">
    <property type="term" value="F:calcium-dependent phospholipase A2 activity"/>
    <property type="evidence" value="ECO:0007669"/>
    <property type="project" value="TreeGrafter"/>
</dbReference>
<feature type="domain" description="PLA2c" evidence="4">
    <location>
        <begin position="1"/>
        <end position="220"/>
    </location>
</feature>
<sequence>MRQEKEICDPDEFERIYEPLDVKSKKIHVVDSGLTFNLPYPLILRPQRGVDLIISFDFSARPSDSSPPFKELLLAEKWARMNKLPFPKIDSKVFDREGLKECYVFKPNKGDKSCPTVIHFVLANINFRNFKAPGVPRDTDKEIEFGDFDIFDDPASPFSTFNFQYSNQAFKRLHDLMEFNTLNNIEVIKEAIKDSILQRRENPSRCSVSLSLNEIENKKFLKRDTSNAKRHT</sequence>
<organism evidence="5 6">
    <name type="scientific">Labeo rohita</name>
    <name type="common">Indian major carp</name>
    <name type="synonym">Cyprinus rohita</name>
    <dbReference type="NCBI Taxonomy" id="84645"/>
    <lineage>
        <taxon>Eukaryota</taxon>
        <taxon>Metazoa</taxon>
        <taxon>Chordata</taxon>
        <taxon>Craniata</taxon>
        <taxon>Vertebrata</taxon>
        <taxon>Euteleostomi</taxon>
        <taxon>Actinopterygii</taxon>
        <taxon>Neopterygii</taxon>
        <taxon>Teleostei</taxon>
        <taxon>Ostariophysi</taxon>
        <taxon>Cypriniformes</taxon>
        <taxon>Cyprinidae</taxon>
        <taxon>Labeoninae</taxon>
        <taxon>Labeonini</taxon>
        <taxon>Labeo</taxon>
    </lineage>
</organism>
<name>A0A498LTL3_LABRO</name>
<dbReference type="InterPro" id="IPR016035">
    <property type="entry name" value="Acyl_Trfase/lysoPLipase"/>
</dbReference>
<dbReference type="GO" id="GO:0005544">
    <property type="term" value="F:calcium-dependent phospholipid binding"/>
    <property type="evidence" value="ECO:0007669"/>
    <property type="project" value="TreeGrafter"/>
</dbReference>